<gene>
    <name evidence="1" type="ORF">ACFOUR_01470</name>
</gene>
<dbReference type="InterPro" id="IPR036866">
    <property type="entry name" value="RibonucZ/Hydroxyglut_hydro"/>
</dbReference>
<proteinExistence type="predicted"/>
<dbReference type="GeneID" id="73904794"/>
<comment type="caution">
    <text evidence="1">The sequence shown here is derived from an EMBL/GenBank/DDBJ whole genome shotgun (WGS) entry which is preliminary data.</text>
</comment>
<evidence type="ECO:0008006" key="3">
    <source>
        <dbReference type="Google" id="ProtNLM"/>
    </source>
</evidence>
<name>A0ABD5NJA9_9EURY</name>
<dbReference type="SUPFAM" id="SSF56281">
    <property type="entry name" value="Metallo-hydrolase/oxidoreductase"/>
    <property type="match status" value="1"/>
</dbReference>
<dbReference type="AlphaFoldDB" id="A0ABD5NJA9"/>
<dbReference type="Gene3D" id="3.60.15.10">
    <property type="entry name" value="Ribonuclease Z/Hydroxyacylglutathione hydrolase-like"/>
    <property type="match status" value="1"/>
</dbReference>
<organism evidence="1 2">
    <name type="scientific">Halovivax cerinus</name>
    <dbReference type="NCBI Taxonomy" id="1487865"/>
    <lineage>
        <taxon>Archaea</taxon>
        <taxon>Methanobacteriati</taxon>
        <taxon>Methanobacteriota</taxon>
        <taxon>Stenosarchaea group</taxon>
        <taxon>Halobacteria</taxon>
        <taxon>Halobacteriales</taxon>
        <taxon>Natrialbaceae</taxon>
        <taxon>Halovivax</taxon>
    </lineage>
</organism>
<sequence length="227" mass="24906">MTIRTDDSTTELDVVADFDGGFSWIAHPEETMQRASHALVVDGAVWVIDPIDGDGLDELLAERGHVAGAVVTLDRHRRDAASIATRHDVDVWVPDWFGGVASELDAPVRRFGAELAETGIRSQVVTRSRFWQEVALFDPDTATLVVPESVGTAPYFLTGDERLGVHPARRLWPPRNRLYGFDPQRVLVGHGTGIHDDAGGALRDALEQSRRRTPALYASILRGVLPV</sequence>
<dbReference type="EMBL" id="JBHSAQ010000001">
    <property type="protein sequence ID" value="MFC3957043.1"/>
    <property type="molecule type" value="Genomic_DNA"/>
</dbReference>
<reference evidence="1 2" key="1">
    <citation type="journal article" date="2019" name="Int. J. Syst. Evol. Microbiol.">
        <title>The Global Catalogue of Microorganisms (GCM) 10K type strain sequencing project: providing services to taxonomists for standard genome sequencing and annotation.</title>
        <authorList>
            <consortium name="The Broad Institute Genomics Platform"/>
            <consortium name="The Broad Institute Genome Sequencing Center for Infectious Disease"/>
            <person name="Wu L."/>
            <person name="Ma J."/>
        </authorList>
    </citation>
    <scope>NUCLEOTIDE SEQUENCE [LARGE SCALE GENOMIC DNA]</scope>
    <source>
        <strain evidence="1 2">IBRC-M 10256</strain>
    </source>
</reference>
<keyword evidence="2" id="KW-1185">Reference proteome</keyword>
<evidence type="ECO:0000313" key="2">
    <source>
        <dbReference type="Proteomes" id="UP001595846"/>
    </source>
</evidence>
<dbReference type="Proteomes" id="UP001595846">
    <property type="component" value="Unassembled WGS sequence"/>
</dbReference>
<evidence type="ECO:0000313" key="1">
    <source>
        <dbReference type="EMBL" id="MFC3957043.1"/>
    </source>
</evidence>
<accession>A0ABD5NJA9</accession>
<dbReference type="RefSeq" id="WP_256532026.1">
    <property type="nucleotide sequence ID" value="NZ_CP101824.1"/>
</dbReference>
<protein>
    <recommendedName>
        <fullName evidence="3">Zn-dependent hydrolase, glyoxylase</fullName>
    </recommendedName>
</protein>